<dbReference type="EMBL" id="CAJJDP010000098">
    <property type="protein sequence ID" value="CAD8191118.1"/>
    <property type="molecule type" value="Genomic_DNA"/>
</dbReference>
<dbReference type="AlphaFoldDB" id="A0A8S1WM99"/>
<evidence type="ECO:0000259" key="6">
    <source>
        <dbReference type="PROSITE" id="PS50089"/>
    </source>
</evidence>
<proteinExistence type="predicted"/>
<feature type="transmembrane region" description="Helical" evidence="5">
    <location>
        <begin position="43"/>
        <end position="64"/>
    </location>
</feature>
<keyword evidence="5" id="KW-1133">Transmembrane helix</keyword>
<dbReference type="PROSITE" id="PS50089">
    <property type="entry name" value="ZF_RING_2"/>
    <property type="match status" value="1"/>
</dbReference>
<keyword evidence="3" id="KW-0862">Zinc</keyword>
<feature type="transmembrane region" description="Helical" evidence="5">
    <location>
        <begin position="158"/>
        <end position="182"/>
    </location>
</feature>
<dbReference type="GO" id="GO:0008270">
    <property type="term" value="F:zinc ion binding"/>
    <property type="evidence" value="ECO:0007669"/>
    <property type="project" value="UniProtKB-KW"/>
</dbReference>
<dbReference type="OMA" id="SIRDFRW"/>
<dbReference type="InterPro" id="IPR001841">
    <property type="entry name" value="Znf_RING"/>
</dbReference>
<feature type="transmembrane region" description="Helical" evidence="5">
    <location>
        <begin position="134"/>
        <end position="152"/>
    </location>
</feature>
<reference evidence="7" key="1">
    <citation type="submission" date="2021-01" db="EMBL/GenBank/DDBJ databases">
        <authorList>
            <consortium name="Genoscope - CEA"/>
            <person name="William W."/>
        </authorList>
    </citation>
    <scope>NUCLEOTIDE SEQUENCE</scope>
</reference>
<dbReference type="SMART" id="SM00184">
    <property type="entry name" value="RING"/>
    <property type="match status" value="1"/>
</dbReference>
<name>A0A8S1WM99_PAROT</name>
<dbReference type="InterPro" id="IPR051834">
    <property type="entry name" value="RING_finger_E3_ligase"/>
</dbReference>
<accession>A0A8S1WM99</accession>
<keyword evidence="1" id="KW-0479">Metal-binding</keyword>
<comment type="caution">
    <text evidence="7">The sequence shown here is derived from an EMBL/GenBank/DDBJ whole genome shotgun (WGS) entry which is preliminary data.</text>
</comment>
<evidence type="ECO:0000256" key="1">
    <source>
        <dbReference type="ARBA" id="ARBA00022723"/>
    </source>
</evidence>
<evidence type="ECO:0000313" key="8">
    <source>
        <dbReference type="Proteomes" id="UP000683925"/>
    </source>
</evidence>
<sequence length="318" mass="37299">MNISVSCARSIKDFRLKNNLFILSSLVGLGLCGKMFVLDQNSFYQLIYLSELIIGFFMMLVVLFNQQLDLESAEYVFTMSYLIKESERGNVQYTDQELEEMIKARSMGDASSWSLFYTSVKMDFHHFCCESKDFLYLVLSAGIITSYFFESRFQSNQIAWLVFLLFIVTACDFVFVVLGLIIELPRRIRQEYKLRALHRRASRQLILGMQNQSLFDNQEGQGSLLFNILDNEFQEEEQVYQPQQIQEAPQHRYSIFGREEQLSCQICFDPMVENSDLQQLQCHSSHLFHSNCIQDWFQRNRQNNLIPSCPICRAPQNR</sequence>
<evidence type="ECO:0000256" key="5">
    <source>
        <dbReference type="SAM" id="Phobius"/>
    </source>
</evidence>
<gene>
    <name evidence="7" type="ORF">POCTA_138.1.T0990044</name>
</gene>
<dbReference type="Proteomes" id="UP000683925">
    <property type="component" value="Unassembled WGS sequence"/>
</dbReference>
<feature type="transmembrane region" description="Helical" evidence="5">
    <location>
        <begin position="20"/>
        <end position="37"/>
    </location>
</feature>
<keyword evidence="2 4" id="KW-0863">Zinc-finger</keyword>
<dbReference type="GO" id="GO:0006511">
    <property type="term" value="P:ubiquitin-dependent protein catabolic process"/>
    <property type="evidence" value="ECO:0007669"/>
    <property type="project" value="TreeGrafter"/>
</dbReference>
<protein>
    <recommendedName>
        <fullName evidence="6">RING-type domain-containing protein</fullName>
    </recommendedName>
</protein>
<keyword evidence="5" id="KW-0472">Membrane</keyword>
<dbReference type="PANTHER" id="PTHR45931:SF3">
    <property type="entry name" value="RING ZINC FINGER-CONTAINING PROTEIN"/>
    <property type="match status" value="1"/>
</dbReference>
<keyword evidence="5" id="KW-0812">Transmembrane</keyword>
<dbReference type="PANTHER" id="PTHR45931">
    <property type="entry name" value="SI:CH211-59O9.10"/>
    <property type="match status" value="1"/>
</dbReference>
<dbReference type="GO" id="GO:0005634">
    <property type="term" value="C:nucleus"/>
    <property type="evidence" value="ECO:0007669"/>
    <property type="project" value="TreeGrafter"/>
</dbReference>
<evidence type="ECO:0000256" key="4">
    <source>
        <dbReference type="PROSITE-ProRule" id="PRU00175"/>
    </source>
</evidence>
<dbReference type="GO" id="GO:0061630">
    <property type="term" value="F:ubiquitin protein ligase activity"/>
    <property type="evidence" value="ECO:0007669"/>
    <property type="project" value="TreeGrafter"/>
</dbReference>
<evidence type="ECO:0000313" key="7">
    <source>
        <dbReference type="EMBL" id="CAD8191118.1"/>
    </source>
</evidence>
<organism evidence="7 8">
    <name type="scientific">Paramecium octaurelia</name>
    <dbReference type="NCBI Taxonomy" id="43137"/>
    <lineage>
        <taxon>Eukaryota</taxon>
        <taxon>Sar</taxon>
        <taxon>Alveolata</taxon>
        <taxon>Ciliophora</taxon>
        <taxon>Intramacronucleata</taxon>
        <taxon>Oligohymenophorea</taxon>
        <taxon>Peniculida</taxon>
        <taxon>Parameciidae</taxon>
        <taxon>Paramecium</taxon>
    </lineage>
</organism>
<feature type="domain" description="RING-type" evidence="6">
    <location>
        <begin position="264"/>
        <end position="313"/>
    </location>
</feature>
<evidence type="ECO:0000256" key="3">
    <source>
        <dbReference type="ARBA" id="ARBA00022833"/>
    </source>
</evidence>
<dbReference type="Pfam" id="PF13639">
    <property type="entry name" value="zf-RING_2"/>
    <property type="match status" value="1"/>
</dbReference>
<evidence type="ECO:0000256" key="2">
    <source>
        <dbReference type="ARBA" id="ARBA00022771"/>
    </source>
</evidence>
<keyword evidence="8" id="KW-1185">Reference proteome</keyword>
<dbReference type="OrthoDB" id="310268at2759"/>